<dbReference type="InterPro" id="IPR036259">
    <property type="entry name" value="MFS_trans_sf"/>
</dbReference>
<dbReference type="SUPFAM" id="SSF103473">
    <property type="entry name" value="MFS general substrate transporter"/>
    <property type="match status" value="1"/>
</dbReference>
<dbReference type="CDD" id="cd06173">
    <property type="entry name" value="MFS_MefA_like"/>
    <property type="match status" value="1"/>
</dbReference>
<keyword evidence="5 6" id="KW-0472">Membrane</keyword>
<keyword evidence="9" id="KW-1185">Reference proteome</keyword>
<dbReference type="EMBL" id="CP044427">
    <property type="protein sequence ID" value="QFG69950.1"/>
    <property type="molecule type" value="Genomic_DNA"/>
</dbReference>
<feature type="transmembrane region" description="Helical" evidence="6">
    <location>
        <begin position="57"/>
        <end position="78"/>
    </location>
</feature>
<gene>
    <name evidence="8" type="ORF">FY030_15655</name>
</gene>
<evidence type="ECO:0000259" key="7">
    <source>
        <dbReference type="PROSITE" id="PS50850"/>
    </source>
</evidence>
<name>A0A5J6V7B3_9MICO</name>
<evidence type="ECO:0000256" key="5">
    <source>
        <dbReference type="ARBA" id="ARBA00023136"/>
    </source>
</evidence>
<keyword evidence="2" id="KW-1003">Cell membrane</keyword>
<evidence type="ECO:0000256" key="6">
    <source>
        <dbReference type="SAM" id="Phobius"/>
    </source>
</evidence>
<dbReference type="GO" id="GO:0022857">
    <property type="term" value="F:transmembrane transporter activity"/>
    <property type="evidence" value="ECO:0007669"/>
    <property type="project" value="InterPro"/>
</dbReference>
<evidence type="ECO:0000256" key="1">
    <source>
        <dbReference type="ARBA" id="ARBA00004651"/>
    </source>
</evidence>
<dbReference type="GO" id="GO:0005886">
    <property type="term" value="C:plasma membrane"/>
    <property type="evidence" value="ECO:0007669"/>
    <property type="project" value="UniProtKB-SubCell"/>
</dbReference>
<dbReference type="PANTHER" id="PTHR23513">
    <property type="entry name" value="INTEGRAL MEMBRANE EFFLUX PROTEIN-RELATED"/>
    <property type="match status" value="1"/>
</dbReference>
<feature type="transmembrane region" description="Helical" evidence="6">
    <location>
        <begin position="127"/>
        <end position="153"/>
    </location>
</feature>
<reference evidence="8 9" key="1">
    <citation type="submission" date="2019-09" db="EMBL/GenBank/DDBJ databases">
        <title>Serinicoccus pratensis sp. nov., isolated from meadow soil.</title>
        <authorList>
            <person name="Zhang W."/>
        </authorList>
    </citation>
    <scope>NUCLEOTIDE SEQUENCE [LARGE SCALE GENOMIC DNA]</scope>
    <source>
        <strain evidence="8 9">W204</strain>
    </source>
</reference>
<organism evidence="8 9">
    <name type="scientific">Ornithinimicrobium pratense</name>
    <dbReference type="NCBI Taxonomy" id="2593973"/>
    <lineage>
        <taxon>Bacteria</taxon>
        <taxon>Bacillati</taxon>
        <taxon>Actinomycetota</taxon>
        <taxon>Actinomycetes</taxon>
        <taxon>Micrococcales</taxon>
        <taxon>Ornithinimicrobiaceae</taxon>
        <taxon>Ornithinimicrobium</taxon>
    </lineage>
</organism>
<protein>
    <submittedName>
        <fullName evidence="8">MFS transporter</fullName>
    </submittedName>
</protein>
<feature type="transmembrane region" description="Helical" evidence="6">
    <location>
        <begin position="272"/>
        <end position="294"/>
    </location>
</feature>
<evidence type="ECO:0000256" key="3">
    <source>
        <dbReference type="ARBA" id="ARBA00022692"/>
    </source>
</evidence>
<dbReference type="AlphaFoldDB" id="A0A5J6V7B3"/>
<feature type="transmembrane region" description="Helical" evidence="6">
    <location>
        <begin position="425"/>
        <end position="443"/>
    </location>
</feature>
<feature type="transmembrane region" description="Helical" evidence="6">
    <location>
        <begin position="197"/>
        <end position="224"/>
    </location>
</feature>
<dbReference type="PROSITE" id="PS50850">
    <property type="entry name" value="MFS"/>
    <property type="match status" value="1"/>
</dbReference>
<dbReference type="KEGG" id="serw:FY030_15655"/>
<keyword evidence="3 6" id="KW-0812">Transmembrane</keyword>
<dbReference type="InterPro" id="IPR020846">
    <property type="entry name" value="MFS_dom"/>
</dbReference>
<feature type="transmembrane region" description="Helical" evidence="6">
    <location>
        <begin position="362"/>
        <end position="381"/>
    </location>
</feature>
<dbReference type="InterPro" id="IPR011701">
    <property type="entry name" value="MFS"/>
</dbReference>
<proteinExistence type="predicted"/>
<feature type="transmembrane region" description="Helical" evidence="6">
    <location>
        <begin position="338"/>
        <end position="356"/>
    </location>
</feature>
<evidence type="ECO:0000313" key="9">
    <source>
        <dbReference type="Proteomes" id="UP000326546"/>
    </source>
</evidence>
<dbReference type="OrthoDB" id="9815525at2"/>
<dbReference type="Gene3D" id="1.20.1250.20">
    <property type="entry name" value="MFS general substrate transporter like domains"/>
    <property type="match status" value="1"/>
</dbReference>
<evidence type="ECO:0000313" key="8">
    <source>
        <dbReference type="EMBL" id="QFG69950.1"/>
    </source>
</evidence>
<keyword evidence="4 6" id="KW-1133">Transmembrane helix</keyword>
<feature type="transmembrane region" description="Helical" evidence="6">
    <location>
        <begin position="402"/>
        <end position="419"/>
    </location>
</feature>
<evidence type="ECO:0000256" key="2">
    <source>
        <dbReference type="ARBA" id="ARBA00022475"/>
    </source>
</evidence>
<accession>A0A5J6V7B3</accession>
<feature type="transmembrane region" description="Helical" evidence="6">
    <location>
        <begin position="84"/>
        <end position="107"/>
    </location>
</feature>
<feature type="transmembrane region" description="Helical" evidence="6">
    <location>
        <begin position="30"/>
        <end position="50"/>
    </location>
</feature>
<evidence type="ECO:0000256" key="4">
    <source>
        <dbReference type="ARBA" id="ARBA00022989"/>
    </source>
</evidence>
<dbReference type="Proteomes" id="UP000326546">
    <property type="component" value="Chromosome"/>
</dbReference>
<feature type="domain" description="Major facilitator superfamily (MFS) profile" evidence="7">
    <location>
        <begin position="37"/>
        <end position="447"/>
    </location>
</feature>
<dbReference type="Pfam" id="PF07690">
    <property type="entry name" value="MFS_1"/>
    <property type="match status" value="1"/>
</dbReference>
<dbReference type="PANTHER" id="PTHR23513:SF6">
    <property type="entry name" value="MAJOR FACILITATOR SUPERFAMILY ASSOCIATED DOMAIN-CONTAINING PROTEIN"/>
    <property type="match status" value="1"/>
</dbReference>
<comment type="subcellular location">
    <subcellularLocation>
        <location evidence="1">Cell membrane</location>
        <topology evidence="1">Multi-pass membrane protein</topology>
    </subcellularLocation>
</comment>
<feature type="transmembrane region" description="Helical" evidence="6">
    <location>
        <begin position="306"/>
        <end position="326"/>
    </location>
</feature>
<sequence>MGERLQRGGVDGPGVHGRGVALKHDADIPLQRILCSVLAAISLGAVMHLFRLHLAGVGLGNLADGIVAGAVPLLAITLTRDPLLVGLVSTAMWLPWLLGALLVGVVVDRTDRARLRRLALAARTCVLGAGVGVALADVLTIWVLLALCLAYAVTEVFSDLAASAMIPQLVPREDLPRANARVMGTERLMQEFVGQPIGGALVMLGAGWVFGSSAAVVVLVVLLLGRLRRPEGFVAPRRSSVDSSVAEEAATVRQDLAEGLRLVLRHPVVRPFTISAALTNFANTAYFSVFVLWAVGPGSAVGLEPWQFPLLVAVLSAGAIAGSLVPSRWLLRVGEVRVMIGCWFVNSALLLVPVLVPAWWAIGPVLVVIGATNMVGNVIGASIRQRVVPAQLLGRTGGATRTLVFGTMAVAGPVGGLVARELGLPVLFVGATVMALLVTAWVATRVDQDVVDRAEAALAEQETTPVR</sequence>